<keyword evidence="1" id="KW-0472">Membrane</keyword>
<dbReference type="RefSeq" id="WP_073386675.1">
    <property type="nucleotide sequence ID" value="NZ_FQXK01000011.1"/>
</dbReference>
<dbReference type="InterPro" id="IPR011733">
    <property type="entry name" value="CHP02185_IM"/>
</dbReference>
<feature type="transmembrane region" description="Helical" evidence="1">
    <location>
        <begin position="12"/>
        <end position="33"/>
    </location>
</feature>
<evidence type="ECO:0000256" key="1">
    <source>
        <dbReference type="SAM" id="Phobius"/>
    </source>
</evidence>
<name>A0A1M5YFD4_BUTFI</name>
<dbReference type="Proteomes" id="UP000184278">
    <property type="component" value="Unassembled WGS sequence"/>
</dbReference>
<feature type="transmembrane region" description="Helical" evidence="1">
    <location>
        <begin position="68"/>
        <end position="101"/>
    </location>
</feature>
<sequence>MRKLKIKDVVMIALLTALYLVIYMVAGTVVMVFGAFGHSISSGVCGFLTGSVFLFLSRKVGKFGQFTIMQAISMLLFAIIGAGYLPWLITSMIGAVIADLIASGSNNVPVWKVAAASGIFHVGQALGAIVPSWFFLESYRTEWISRGQTPEAMDEMIKFTSGFMGLVGAAIVFALSFAGVYLGNVVLRKHLEKKDAMAA</sequence>
<keyword evidence="3" id="KW-1185">Reference proteome</keyword>
<evidence type="ECO:0000313" key="3">
    <source>
        <dbReference type="Proteomes" id="UP000184278"/>
    </source>
</evidence>
<feature type="transmembrane region" description="Helical" evidence="1">
    <location>
        <begin position="113"/>
        <end position="136"/>
    </location>
</feature>
<dbReference type="GeneID" id="89508592"/>
<accession>A0A1M5YFD4</accession>
<dbReference type="OrthoDB" id="9781459at2"/>
<gene>
    <name evidence="2" type="ORF">SAMN02745229_01442</name>
</gene>
<dbReference type="AlphaFoldDB" id="A0A1M5YFD4"/>
<organism evidence="2 3">
    <name type="scientific">Butyrivibrio fibrisolvens DSM 3071</name>
    <dbReference type="NCBI Taxonomy" id="1121131"/>
    <lineage>
        <taxon>Bacteria</taxon>
        <taxon>Bacillati</taxon>
        <taxon>Bacillota</taxon>
        <taxon>Clostridia</taxon>
        <taxon>Lachnospirales</taxon>
        <taxon>Lachnospiraceae</taxon>
        <taxon>Butyrivibrio</taxon>
    </lineage>
</organism>
<reference evidence="3" key="1">
    <citation type="submission" date="2016-11" db="EMBL/GenBank/DDBJ databases">
        <authorList>
            <person name="Varghese N."/>
            <person name="Submissions S."/>
        </authorList>
    </citation>
    <scope>NUCLEOTIDE SEQUENCE [LARGE SCALE GENOMIC DNA]</scope>
    <source>
        <strain evidence="3">DSM 3071</strain>
    </source>
</reference>
<dbReference type="EMBL" id="FQXK01000011">
    <property type="protein sequence ID" value="SHI10747.1"/>
    <property type="molecule type" value="Genomic_DNA"/>
</dbReference>
<dbReference type="Pfam" id="PF09605">
    <property type="entry name" value="Trep_Strep"/>
    <property type="match status" value="1"/>
</dbReference>
<dbReference type="NCBIfam" id="TIGR02185">
    <property type="entry name" value="Trep_Strep"/>
    <property type="match status" value="1"/>
</dbReference>
<evidence type="ECO:0000313" key="2">
    <source>
        <dbReference type="EMBL" id="SHI10747.1"/>
    </source>
</evidence>
<protein>
    <submittedName>
        <fullName evidence="2">Energy-coupling factor transport system substrate-specific component</fullName>
    </submittedName>
</protein>
<feature type="transmembrane region" description="Helical" evidence="1">
    <location>
        <begin position="157"/>
        <end position="182"/>
    </location>
</feature>
<feature type="transmembrane region" description="Helical" evidence="1">
    <location>
        <begin position="39"/>
        <end position="56"/>
    </location>
</feature>
<keyword evidence="1" id="KW-0812">Transmembrane</keyword>
<proteinExistence type="predicted"/>
<dbReference type="STRING" id="1121131.SAMN02745229_01442"/>
<keyword evidence="1" id="KW-1133">Transmembrane helix</keyword>